<comment type="function">
    <text evidence="3">Required for maturation of 30S ribosomal subunits.</text>
</comment>
<name>A0A0G3GV18_9CORY</name>
<dbReference type="GO" id="GO:0006412">
    <property type="term" value="P:translation"/>
    <property type="evidence" value="ECO:0007669"/>
    <property type="project" value="TreeGrafter"/>
</dbReference>
<dbReference type="InterPro" id="IPR003728">
    <property type="entry name" value="Ribosome_maturation_RimP"/>
</dbReference>
<proteinExistence type="inferred from homology"/>
<dbReference type="NCBIfam" id="NF000930">
    <property type="entry name" value="PRK00092.2-2"/>
    <property type="match status" value="1"/>
</dbReference>
<dbReference type="KEGG" id="cei:CEPID_07640"/>
<evidence type="ECO:0000256" key="3">
    <source>
        <dbReference type="HAMAP-Rule" id="MF_01077"/>
    </source>
</evidence>
<sequence>MLIGMAFPSSEKISELIAHILDSHHLDEESIKVNRAGAKSAVIIAVDADDRPDLDKLEVVSGDISDALDAAEANGEVNFGAGYTLELSTPGVDTPLTATRHWRRNRGRKVAVTVADRTSFYRIGALNDAETSAILITREGKKLQVVEHELASEAKAVVEIEFANVPADEQALAELTYDEAITWREENK</sequence>
<feature type="domain" description="Ribosome maturation factor RimP N-terminal" evidence="4">
    <location>
        <begin position="16"/>
        <end position="93"/>
    </location>
</feature>
<dbReference type="PANTHER" id="PTHR33867">
    <property type="entry name" value="RIBOSOME MATURATION FACTOR RIMP"/>
    <property type="match status" value="1"/>
</dbReference>
<dbReference type="InterPro" id="IPR035956">
    <property type="entry name" value="RimP_N_sf"/>
</dbReference>
<keyword evidence="6" id="KW-1185">Reference proteome</keyword>
<evidence type="ECO:0000313" key="6">
    <source>
        <dbReference type="Proteomes" id="UP000035368"/>
    </source>
</evidence>
<dbReference type="InterPro" id="IPR028989">
    <property type="entry name" value="RimP_N"/>
</dbReference>
<comment type="subcellular location">
    <subcellularLocation>
        <location evidence="3">Cytoplasm</location>
    </subcellularLocation>
</comment>
<dbReference type="Proteomes" id="UP000035368">
    <property type="component" value="Chromosome"/>
</dbReference>
<dbReference type="GO" id="GO:0005829">
    <property type="term" value="C:cytosol"/>
    <property type="evidence" value="ECO:0007669"/>
    <property type="project" value="TreeGrafter"/>
</dbReference>
<dbReference type="Pfam" id="PF02576">
    <property type="entry name" value="RimP_N"/>
    <property type="match status" value="1"/>
</dbReference>
<gene>
    <name evidence="3" type="primary">rimP</name>
    <name evidence="5" type="ORF">CEPID_07640</name>
</gene>
<keyword evidence="2 3" id="KW-0690">Ribosome biogenesis</keyword>
<comment type="similarity">
    <text evidence="3">Belongs to the RimP family.</text>
</comment>
<evidence type="ECO:0000256" key="1">
    <source>
        <dbReference type="ARBA" id="ARBA00022490"/>
    </source>
</evidence>
<protein>
    <recommendedName>
        <fullName evidence="3">Ribosome maturation factor RimP</fullName>
    </recommendedName>
</protein>
<accession>A0A0G3GV18</accession>
<evidence type="ECO:0000313" key="5">
    <source>
        <dbReference type="EMBL" id="AKK03378.1"/>
    </source>
</evidence>
<dbReference type="PATRIC" id="fig|1050174.4.peg.1538"/>
<dbReference type="HAMAP" id="MF_01077">
    <property type="entry name" value="RimP"/>
    <property type="match status" value="1"/>
</dbReference>
<dbReference type="Gene3D" id="3.30.300.70">
    <property type="entry name" value="RimP-like superfamily, N-terminal"/>
    <property type="match status" value="1"/>
</dbReference>
<dbReference type="EMBL" id="CP011541">
    <property type="protein sequence ID" value="AKK03378.1"/>
    <property type="molecule type" value="Genomic_DNA"/>
</dbReference>
<dbReference type="STRING" id="1050174.CEPID_07640"/>
<dbReference type="PANTHER" id="PTHR33867:SF1">
    <property type="entry name" value="RIBOSOME MATURATION FACTOR RIMP"/>
    <property type="match status" value="1"/>
</dbReference>
<dbReference type="AlphaFoldDB" id="A0A0G3GV18"/>
<dbReference type="SUPFAM" id="SSF75420">
    <property type="entry name" value="YhbC-like, N-terminal domain"/>
    <property type="match status" value="1"/>
</dbReference>
<dbReference type="GO" id="GO:0000028">
    <property type="term" value="P:ribosomal small subunit assembly"/>
    <property type="evidence" value="ECO:0007669"/>
    <property type="project" value="TreeGrafter"/>
</dbReference>
<reference evidence="5 6" key="1">
    <citation type="submission" date="2015-05" db="EMBL/GenBank/DDBJ databases">
        <title>Complete genome sequence of Corynebacterium epidermidicanis DSM 45586, isolated from the skin of a dog suffering from pruritus.</title>
        <authorList>
            <person name="Ruckert C."/>
            <person name="Albersmeier A."/>
            <person name="Winkler A."/>
            <person name="Tauch A."/>
        </authorList>
    </citation>
    <scope>NUCLEOTIDE SEQUENCE [LARGE SCALE GENOMIC DNA]</scope>
    <source>
        <strain evidence="5 6">DSM 45586</strain>
    </source>
</reference>
<evidence type="ECO:0000256" key="2">
    <source>
        <dbReference type="ARBA" id="ARBA00022517"/>
    </source>
</evidence>
<organism evidence="5 6">
    <name type="scientific">Corynebacterium epidermidicanis</name>
    <dbReference type="NCBI Taxonomy" id="1050174"/>
    <lineage>
        <taxon>Bacteria</taxon>
        <taxon>Bacillati</taxon>
        <taxon>Actinomycetota</taxon>
        <taxon>Actinomycetes</taxon>
        <taxon>Mycobacteriales</taxon>
        <taxon>Corynebacteriaceae</taxon>
        <taxon>Corynebacterium</taxon>
    </lineage>
</organism>
<evidence type="ECO:0000259" key="4">
    <source>
        <dbReference type="Pfam" id="PF02576"/>
    </source>
</evidence>
<keyword evidence="1 3" id="KW-0963">Cytoplasm</keyword>